<protein>
    <submittedName>
        <fullName evidence="1">Uncharacterized protein</fullName>
    </submittedName>
</protein>
<feature type="non-terminal residue" evidence="1">
    <location>
        <position position="106"/>
    </location>
</feature>
<comment type="caution">
    <text evidence="1">The sequence shown here is derived from an EMBL/GenBank/DDBJ whole genome shotgun (WGS) entry which is preliminary data.</text>
</comment>
<reference evidence="1" key="1">
    <citation type="journal article" date="2014" name="Front. Microbiol.">
        <title>High frequency of phylogenetically diverse reductive dehalogenase-homologous genes in deep subseafloor sedimentary metagenomes.</title>
        <authorList>
            <person name="Kawai M."/>
            <person name="Futagami T."/>
            <person name="Toyoda A."/>
            <person name="Takaki Y."/>
            <person name="Nishi S."/>
            <person name="Hori S."/>
            <person name="Arai W."/>
            <person name="Tsubouchi T."/>
            <person name="Morono Y."/>
            <person name="Uchiyama I."/>
            <person name="Ito T."/>
            <person name="Fujiyama A."/>
            <person name="Inagaki F."/>
            <person name="Takami H."/>
        </authorList>
    </citation>
    <scope>NUCLEOTIDE SEQUENCE</scope>
    <source>
        <strain evidence="1">Expedition CK06-06</strain>
    </source>
</reference>
<accession>X0XRD7</accession>
<evidence type="ECO:0000313" key="1">
    <source>
        <dbReference type="EMBL" id="GAG45815.1"/>
    </source>
</evidence>
<dbReference type="AlphaFoldDB" id="X0XRD7"/>
<sequence length="106" mass="12310">MRWPRFVHRIYADLTGYFWLPCPLCGEMFGGHEWLPGNTLMSSLSEGHGVCPDCGDLAREQNAKQSPRYIRFEDWEAEHFEDWVAEQMKDPEFRAAVEELGPAYQA</sequence>
<organism evidence="1">
    <name type="scientific">marine sediment metagenome</name>
    <dbReference type="NCBI Taxonomy" id="412755"/>
    <lineage>
        <taxon>unclassified sequences</taxon>
        <taxon>metagenomes</taxon>
        <taxon>ecological metagenomes</taxon>
    </lineage>
</organism>
<name>X0XRD7_9ZZZZ</name>
<dbReference type="EMBL" id="BARS01052800">
    <property type="protein sequence ID" value="GAG45815.1"/>
    <property type="molecule type" value="Genomic_DNA"/>
</dbReference>
<gene>
    <name evidence="1" type="ORF">S01H1_78446</name>
</gene>
<proteinExistence type="predicted"/>